<accession>A0A346XVP4</accession>
<protein>
    <submittedName>
        <fullName evidence="3">Thiaminease II involved in salvage of thiamine pyrimidine moiety</fullName>
    </submittedName>
</protein>
<dbReference type="RefSeq" id="WP_114590973.1">
    <property type="nucleotide sequence ID" value="NZ_CP031165.1"/>
</dbReference>
<evidence type="ECO:0000259" key="2">
    <source>
        <dbReference type="Pfam" id="PF03070"/>
    </source>
</evidence>
<gene>
    <name evidence="3" type="ORF">DVS28_a1599</name>
</gene>
<reference evidence="3 4" key="1">
    <citation type="submission" date="2018-09" db="EMBL/GenBank/DDBJ databases">
        <title>Complete genome sequence of Euzebya sp. DY32-46 isolated from seawater of Pacific Ocean.</title>
        <authorList>
            <person name="Xu L."/>
            <person name="Wu Y.-H."/>
            <person name="Xu X.-W."/>
        </authorList>
    </citation>
    <scope>NUCLEOTIDE SEQUENCE [LARGE SCALE GENOMIC DNA]</scope>
    <source>
        <strain evidence="3 4">DY32-46</strain>
    </source>
</reference>
<dbReference type="InterPro" id="IPR016084">
    <property type="entry name" value="Haem_Oase-like_multi-hlx"/>
</dbReference>
<sequence length="208" mass="22653">MNSSSLWAGNAPIADACLAHPFVTGLADGSTPLDAFRHYVGQDAFFLDAFARVYALCLAKSPDHEALRTCRTLLNGAMDELDLHAAYAAEWDVDLHPSPTPATRAYTDFLLQVAALEPVSHALAAMAPCMRLYAWLGQQLLPDLDPASPYADWVRTYADPEFEALAATLEDMIDRLGGDPGRMAEHYATAMRLEHDFFASAHAIGTAR</sequence>
<dbReference type="OrthoDB" id="34166at2"/>
<dbReference type="SUPFAM" id="SSF48613">
    <property type="entry name" value="Heme oxygenase-like"/>
    <property type="match status" value="1"/>
</dbReference>
<keyword evidence="4" id="KW-1185">Reference proteome</keyword>
<dbReference type="Pfam" id="PF03070">
    <property type="entry name" value="TENA_THI-4"/>
    <property type="match status" value="1"/>
</dbReference>
<dbReference type="AlphaFoldDB" id="A0A346XVP4"/>
<comment type="pathway">
    <text evidence="1">Cofactor biosynthesis; thiamine diphosphate biosynthesis.</text>
</comment>
<dbReference type="InterPro" id="IPR004305">
    <property type="entry name" value="Thiaminase-2/PQQC"/>
</dbReference>
<dbReference type="PANTHER" id="PTHR43198">
    <property type="entry name" value="BIFUNCTIONAL TH2 PROTEIN"/>
    <property type="match status" value="1"/>
</dbReference>
<evidence type="ECO:0000313" key="3">
    <source>
        <dbReference type="EMBL" id="AXV06291.1"/>
    </source>
</evidence>
<evidence type="ECO:0000256" key="1">
    <source>
        <dbReference type="ARBA" id="ARBA00004948"/>
    </source>
</evidence>
<name>A0A346XVP4_9ACTN</name>
<dbReference type="InterPro" id="IPR050967">
    <property type="entry name" value="Thiamine_Salvage_TenA"/>
</dbReference>
<dbReference type="PANTHER" id="PTHR43198:SF2">
    <property type="entry name" value="SI:CH1073-67J19.1-RELATED"/>
    <property type="match status" value="1"/>
</dbReference>
<evidence type="ECO:0000313" key="4">
    <source>
        <dbReference type="Proteomes" id="UP000264006"/>
    </source>
</evidence>
<dbReference type="Gene3D" id="1.20.910.10">
    <property type="entry name" value="Heme oxygenase-like"/>
    <property type="match status" value="1"/>
</dbReference>
<proteinExistence type="predicted"/>
<dbReference type="CDD" id="cd19368">
    <property type="entry name" value="TenA_C_AtTH2-like"/>
    <property type="match status" value="1"/>
</dbReference>
<feature type="domain" description="Thiaminase-2/PQQC" evidence="2">
    <location>
        <begin position="11"/>
        <end position="198"/>
    </location>
</feature>
<organism evidence="3 4">
    <name type="scientific">Euzebya pacifica</name>
    <dbReference type="NCBI Taxonomy" id="1608957"/>
    <lineage>
        <taxon>Bacteria</taxon>
        <taxon>Bacillati</taxon>
        <taxon>Actinomycetota</taxon>
        <taxon>Nitriliruptoria</taxon>
        <taxon>Euzebyales</taxon>
    </lineage>
</organism>
<dbReference type="GO" id="GO:0005829">
    <property type="term" value="C:cytosol"/>
    <property type="evidence" value="ECO:0007669"/>
    <property type="project" value="TreeGrafter"/>
</dbReference>
<dbReference type="KEGG" id="euz:DVS28_a1599"/>
<dbReference type="EMBL" id="CP031165">
    <property type="protein sequence ID" value="AXV06291.1"/>
    <property type="molecule type" value="Genomic_DNA"/>
</dbReference>
<dbReference type="Proteomes" id="UP000264006">
    <property type="component" value="Chromosome"/>
</dbReference>